<proteinExistence type="predicted"/>
<evidence type="ECO:0000259" key="2">
    <source>
        <dbReference type="PROSITE" id="PS50110"/>
    </source>
</evidence>
<name>A0A1A6XWW4_STEMA</name>
<reference evidence="3 4" key="1">
    <citation type="submission" date="2016-05" db="EMBL/GenBank/DDBJ databases">
        <title>Draft Genome Sequences of Stenotrophomonas maltophilia Strains Sm32COP, Sm41DVV, Sm46PAILV, SmF3, SmF22, SmSOFb1 and SmCVFa1, Isolated from Different Manures, in France.</title>
        <authorList>
            <person name="Nazaret S."/>
            <person name="Bodilis J."/>
        </authorList>
    </citation>
    <scope>NUCLEOTIDE SEQUENCE [LARGE SCALE GENOMIC DNA]</scope>
    <source>
        <strain evidence="3 4">Sm46PAILV</strain>
    </source>
</reference>
<feature type="domain" description="Response regulatory" evidence="2">
    <location>
        <begin position="2"/>
        <end position="111"/>
    </location>
</feature>
<dbReference type="EMBL" id="LYVJ01000006">
    <property type="protein sequence ID" value="OBU67443.1"/>
    <property type="molecule type" value="Genomic_DNA"/>
</dbReference>
<feature type="modified residue" description="4-aspartylphosphate" evidence="1">
    <location>
        <position position="51"/>
    </location>
</feature>
<sequence>MVVLLVEDEPLVAGPFKDALTDLGYEVIWADSVEVGLGVLAEQRVDVAVLDVQLGADYSYPIADVLHRAGIPFMFVSGVSRGSVPPEHQTRPFLPKPFRIMEVHRSLCALAG</sequence>
<dbReference type="SUPFAM" id="SSF52172">
    <property type="entry name" value="CheY-like"/>
    <property type="match status" value="1"/>
</dbReference>
<dbReference type="GO" id="GO:0000160">
    <property type="term" value="P:phosphorelay signal transduction system"/>
    <property type="evidence" value="ECO:0007669"/>
    <property type="project" value="InterPro"/>
</dbReference>
<evidence type="ECO:0000313" key="3">
    <source>
        <dbReference type="EMBL" id="OBU67443.1"/>
    </source>
</evidence>
<evidence type="ECO:0000313" key="4">
    <source>
        <dbReference type="Proteomes" id="UP000092256"/>
    </source>
</evidence>
<accession>A0A1A6XWW4</accession>
<keyword evidence="1" id="KW-0597">Phosphoprotein</keyword>
<gene>
    <name evidence="3" type="ORF">A9K58_09700</name>
</gene>
<dbReference type="SMART" id="SM00448">
    <property type="entry name" value="REC"/>
    <property type="match status" value="1"/>
</dbReference>
<comment type="caution">
    <text evidence="3">The sequence shown here is derived from an EMBL/GenBank/DDBJ whole genome shotgun (WGS) entry which is preliminary data.</text>
</comment>
<dbReference type="Proteomes" id="UP000092256">
    <property type="component" value="Unassembled WGS sequence"/>
</dbReference>
<organism evidence="3 4">
    <name type="scientific">Stenotrophomonas maltophilia</name>
    <name type="common">Pseudomonas maltophilia</name>
    <name type="synonym">Xanthomonas maltophilia</name>
    <dbReference type="NCBI Taxonomy" id="40324"/>
    <lineage>
        <taxon>Bacteria</taxon>
        <taxon>Pseudomonadati</taxon>
        <taxon>Pseudomonadota</taxon>
        <taxon>Gammaproteobacteria</taxon>
        <taxon>Lysobacterales</taxon>
        <taxon>Lysobacteraceae</taxon>
        <taxon>Stenotrophomonas</taxon>
        <taxon>Stenotrophomonas maltophilia group</taxon>
    </lineage>
</organism>
<protein>
    <recommendedName>
        <fullName evidence="2">Response regulatory domain-containing protein</fullName>
    </recommendedName>
</protein>
<dbReference type="InterPro" id="IPR011006">
    <property type="entry name" value="CheY-like_superfamily"/>
</dbReference>
<dbReference type="InterPro" id="IPR001789">
    <property type="entry name" value="Sig_transdc_resp-reg_receiver"/>
</dbReference>
<dbReference type="AlphaFoldDB" id="A0A1A6XWW4"/>
<evidence type="ECO:0000256" key="1">
    <source>
        <dbReference type="PROSITE-ProRule" id="PRU00169"/>
    </source>
</evidence>
<dbReference type="Pfam" id="PF00072">
    <property type="entry name" value="Response_reg"/>
    <property type="match status" value="1"/>
</dbReference>
<dbReference type="Gene3D" id="3.40.50.2300">
    <property type="match status" value="1"/>
</dbReference>
<dbReference type="PROSITE" id="PS50110">
    <property type="entry name" value="RESPONSE_REGULATORY"/>
    <property type="match status" value="1"/>
</dbReference>